<evidence type="ECO:0000313" key="5">
    <source>
        <dbReference type="Proteomes" id="UP000659654"/>
    </source>
</evidence>
<organism evidence="4 6">
    <name type="scientific">Bursaphelenchus xylophilus</name>
    <name type="common">Pinewood nematode worm</name>
    <name type="synonym">Aphelenchoides xylophilus</name>
    <dbReference type="NCBI Taxonomy" id="6326"/>
    <lineage>
        <taxon>Eukaryota</taxon>
        <taxon>Metazoa</taxon>
        <taxon>Ecdysozoa</taxon>
        <taxon>Nematoda</taxon>
        <taxon>Chromadorea</taxon>
        <taxon>Rhabditida</taxon>
        <taxon>Tylenchina</taxon>
        <taxon>Tylenchomorpha</taxon>
        <taxon>Aphelenchoidea</taxon>
        <taxon>Aphelenchoididae</taxon>
        <taxon>Bursaphelenchus</taxon>
    </lineage>
</organism>
<dbReference type="AlphaFoldDB" id="A0A1I7SA19"/>
<sequence>MTPWPARKFGQAGQTSSGPEYRNNYNPESRSKNSVCQRKSNASKLQEAFTSTGQPEEKLNGPSRPLPVHGMGVDMASGPGRPAAAAKPPIGPQLGANRPQNAEFQSEN</sequence>
<dbReference type="Proteomes" id="UP000582659">
    <property type="component" value="Unassembled WGS sequence"/>
</dbReference>
<gene>
    <name evidence="2" type="ORF">BXYJ_LOCUS12995</name>
</gene>
<accession>A0A1I7SA19</accession>
<feature type="compositionally biased region" description="Low complexity" evidence="1">
    <location>
        <begin position="76"/>
        <end position="88"/>
    </location>
</feature>
<dbReference type="Proteomes" id="UP000659654">
    <property type="component" value="Unassembled WGS sequence"/>
</dbReference>
<reference evidence="6" key="1">
    <citation type="submission" date="2016-11" db="UniProtKB">
        <authorList>
            <consortium name="WormBaseParasite"/>
        </authorList>
    </citation>
    <scope>IDENTIFICATION</scope>
</reference>
<dbReference type="EMBL" id="CAJFDI010000005">
    <property type="protein sequence ID" value="CAD5232904.1"/>
    <property type="molecule type" value="Genomic_DNA"/>
</dbReference>
<protein>
    <submittedName>
        <fullName evidence="2">(pine wood nematode) hypothetical protein</fullName>
    </submittedName>
</protein>
<dbReference type="WBParaSite" id="BXY_0986600.1">
    <property type="protein sequence ID" value="BXY_0986600.1"/>
    <property type="gene ID" value="BXY_0986600"/>
</dbReference>
<feature type="compositionally biased region" description="Polar residues" evidence="1">
    <location>
        <begin position="98"/>
        <end position="108"/>
    </location>
</feature>
<name>A0A1I7SA19_BURXY</name>
<proteinExistence type="predicted"/>
<dbReference type="Proteomes" id="UP000095284">
    <property type="component" value="Unplaced"/>
</dbReference>
<dbReference type="EMBL" id="CAJFCV020000005">
    <property type="protein sequence ID" value="CAG9126044.1"/>
    <property type="molecule type" value="Genomic_DNA"/>
</dbReference>
<evidence type="ECO:0000256" key="1">
    <source>
        <dbReference type="SAM" id="MobiDB-lite"/>
    </source>
</evidence>
<keyword evidence="5" id="KW-1185">Reference proteome</keyword>
<feature type="compositionally biased region" description="Polar residues" evidence="1">
    <location>
        <begin position="12"/>
        <end position="54"/>
    </location>
</feature>
<evidence type="ECO:0000313" key="3">
    <source>
        <dbReference type="EMBL" id="CAG9126044.1"/>
    </source>
</evidence>
<feature type="region of interest" description="Disordered" evidence="1">
    <location>
        <begin position="1"/>
        <end position="108"/>
    </location>
</feature>
<evidence type="ECO:0000313" key="2">
    <source>
        <dbReference type="EMBL" id="CAD5232904.1"/>
    </source>
</evidence>
<evidence type="ECO:0000313" key="4">
    <source>
        <dbReference type="Proteomes" id="UP000095284"/>
    </source>
</evidence>
<evidence type="ECO:0000313" key="6">
    <source>
        <dbReference type="WBParaSite" id="BXY_0986600.1"/>
    </source>
</evidence>
<reference evidence="3" key="2">
    <citation type="submission" date="2020-08" db="EMBL/GenBank/DDBJ databases">
        <authorList>
            <person name="Kikuchi T."/>
        </authorList>
    </citation>
    <scope>NUCLEOTIDE SEQUENCE</scope>
    <source>
        <strain evidence="2">Ka4C1</strain>
    </source>
</reference>